<dbReference type="GO" id="GO:0005506">
    <property type="term" value="F:iron ion binding"/>
    <property type="evidence" value="ECO:0007669"/>
    <property type="project" value="InterPro"/>
</dbReference>
<evidence type="ECO:0000256" key="9">
    <source>
        <dbReference type="ARBA" id="ARBA00023002"/>
    </source>
</evidence>
<dbReference type="GO" id="GO:0020037">
    <property type="term" value="F:heme binding"/>
    <property type="evidence" value="ECO:0007669"/>
    <property type="project" value="InterPro"/>
</dbReference>
<dbReference type="InterPro" id="IPR017972">
    <property type="entry name" value="Cyt_P450_CS"/>
</dbReference>
<dbReference type="Pfam" id="PF00067">
    <property type="entry name" value="p450"/>
    <property type="match status" value="1"/>
</dbReference>
<dbReference type="InterPro" id="IPR002401">
    <property type="entry name" value="Cyt_P450_E_grp-I"/>
</dbReference>
<evidence type="ECO:0000256" key="5">
    <source>
        <dbReference type="ARBA" id="ARBA00022617"/>
    </source>
</evidence>
<evidence type="ECO:0000256" key="4">
    <source>
        <dbReference type="ARBA" id="ARBA00010617"/>
    </source>
</evidence>
<keyword evidence="12" id="KW-0472">Membrane</keyword>
<proteinExistence type="inferred from homology"/>
<dbReference type="SUPFAM" id="SSF48264">
    <property type="entry name" value="Cytochrome P450"/>
    <property type="match status" value="1"/>
</dbReference>
<evidence type="ECO:0000256" key="11">
    <source>
        <dbReference type="ARBA" id="ARBA00023033"/>
    </source>
</evidence>
<feature type="binding site" description="axial binding residue" evidence="13">
    <location>
        <position position="254"/>
    </location>
    <ligand>
        <name>heme</name>
        <dbReference type="ChEBI" id="CHEBI:30413"/>
    </ligand>
    <ligandPart>
        <name>Fe</name>
        <dbReference type="ChEBI" id="CHEBI:18248"/>
    </ligandPart>
</feature>
<keyword evidence="6 13" id="KW-0479">Metal-binding</keyword>
<evidence type="ECO:0000256" key="2">
    <source>
        <dbReference type="ARBA" id="ARBA00004174"/>
    </source>
</evidence>
<dbReference type="InterPro" id="IPR001128">
    <property type="entry name" value="Cyt_P450"/>
</dbReference>
<keyword evidence="11 14" id="KW-0503">Monooxygenase</keyword>
<evidence type="ECO:0000313" key="16">
    <source>
        <dbReference type="Proteomes" id="UP001219518"/>
    </source>
</evidence>
<dbReference type="PROSITE" id="PS00086">
    <property type="entry name" value="CYTOCHROME_P450"/>
    <property type="match status" value="1"/>
</dbReference>
<dbReference type="PANTHER" id="PTHR24291:SF189">
    <property type="entry name" value="CYTOCHROME P450 4C3-RELATED"/>
    <property type="match status" value="1"/>
</dbReference>
<comment type="caution">
    <text evidence="15">The sequence shown here is derived from an EMBL/GenBank/DDBJ whole genome shotgun (WGS) entry which is preliminary data.</text>
</comment>
<comment type="subcellular location">
    <subcellularLocation>
        <location evidence="3">Endoplasmic reticulum membrane</location>
        <topology evidence="3">Peripheral membrane protein</topology>
    </subcellularLocation>
    <subcellularLocation>
        <location evidence="2">Microsome membrane</location>
        <topology evidence="2">Peripheral membrane protein</topology>
    </subcellularLocation>
</comment>
<keyword evidence="5 13" id="KW-0349">Heme</keyword>
<evidence type="ECO:0000256" key="6">
    <source>
        <dbReference type="ARBA" id="ARBA00022723"/>
    </source>
</evidence>
<evidence type="ECO:0000256" key="13">
    <source>
        <dbReference type="PIRSR" id="PIRSR602401-1"/>
    </source>
</evidence>
<evidence type="ECO:0000256" key="12">
    <source>
        <dbReference type="ARBA" id="ARBA00023136"/>
    </source>
</evidence>
<keyword evidence="8" id="KW-0492">Microsome</keyword>
<dbReference type="EMBL" id="JAHWGI010000988">
    <property type="protein sequence ID" value="KAK3920089.1"/>
    <property type="molecule type" value="Genomic_DNA"/>
</dbReference>
<dbReference type="Proteomes" id="UP001219518">
    <property type="component" value="Unassembled WGS sequence"/>
</dbReference>
<protein>
    <submittedName>
        <fullName evidence="15">Cytochrome P450 4C1</fullName>
    </submittedName>
</protein>
<keyword evidence="9 14" id="KW-0560">Oxidoreductase</keyword>
<dbReference type="InterPro" id="IPR050196">
    <property type="entry name" value="Cytochrome_P450_Monoox"/>
</dbReference>
<evidence type="ECO:0000256" key="10">
    <source>
        <dbReference type="ARBA" id="ARBA00023004"/>
    </source>
</evidence>
<evidence type="ECO:0000313" key="15">
    <source>
        <dbReference type="EMBL" id="KAK3920089.1"/>
    </source>
</evidence>
<evidence type="ECO:0000256" key="3">
    <source>
        <dbReference type="ARBA" id="ARBA00004406"/>
    </source>
</evidence>
<comment type="cofactor">
    <cofactor evidence="1 13">
        <name>heme</name>
        <dbReference type="ChEBI" id="CHEBI:30413"/>
    </cofactor>
</comment>
<keyword evidence="16" id="KW-1185">Reference proteome</keyword>
<accession>A0AAE1LIN4</accession>
<evidence type="ECO:0000256" key="7">
    <source>
        <dbReference type="ARBA" id="ARBA00022824"/>
    </source>
</evidence>
<reference evidence="15" key="1">
    <citation type="submission" date="2021-07" db="EMBL/GenBank/DDBJ databases">
        <authorList>
            <person name="Catto M.A."/>
            <person name="Jacobson A."/>
            <person name="Kennedy G."/>
            <person name="Labadie P."/>
            <person name="Hunt B.G."/>
            <person name="Srinivasan R."/>
        </authorList>
    </citation>
    <scope>NUCLEOTIDE SEQUENCE</scope>
    <source>
        <strain evidence="15">PL_HMW_Pooled</strain>
        <tissue evidence="15">Head</tissue>
    </source>
</reference>
<dbReference type="PANTHER" id="PTHR24291">
    <property type="entry name" value="CYTOCHROME P450 FAMILY 4"/>
    <property type="match status" value="1"/>
</dbReference>
<dbReference type="GO" id="GO:0004497">
    <property type="term" value="F:monooxygenase activity"/>
    <property type="evidence" value="ECO:0007669"/>
    <property type="project" value="UniProtKB-KW"/>
</dbReference>
<dbReference type="AlphaFoldDB" id="A0AAE1LIN4"/>
<dbReference type="GO" id="GO:0005789">
    <property type="term" value="C:endoplasmic reticulum membrane"/>
    <property type="evidence" value="ECO:0007669"/>
    <property type="project" value="UniProtKB-SubCell"/>
</dbReference>
<dbReference type="GO" id="GO:0016705">
    <property type="term" value="F:oxidoreductase activity, acting on paired donors, with incorporation or reduction of molecular oxygen"/>
    <property type="evidence" value="ECO:0007669"/>
    <property type="project" value="InterPro"/>
</dbReference>
<evidence type="ECO:0000256" key="14">
    <source>
        <dbReference type="RuleBase" id="RU000461"/>
    </source>
</evidence>
<evidence type="ECO:0000256" key="8">
    <source>
        <dbReference type="ARBA" id="ARBA00022848"/>
    </source>
</evidence>
<dbReference type="Gene3D" id="1.10.630.10">
    <property type="entry name" value="Cytochrome P450"/>
    <property type="match status" value="1"/>
</dbReference>
<keyword evidence="7" id="KW-0256">Endoplasmic reticulum</keyword>
<gene>
    <name evidence="15" type="ORF">KUF71_009376</name>
</gene>
<organism evidence="15 16">
    <name type="scientific">Frankliniella fusca</name>
    <dbReference type="NCBI Taxonomy" id="407009"/>
    <lineage>
        <taxon>Eukaryota</taxon>
        <taxon>Metazoa</taxon>
        <taxon>Ecdysozoa</taxon>
        <taxon>Arthropoda</taxon>
        <taxon>Hexapoda</taxon>
        <taxon>Insecta</taxon>
        <taxon>Pterygota</taxon>
        <taxon>Neoptera</taxon>
        <taxon>Paraneoptera</taxon>
        <taxon>Thysanoptera</taxon>
        <taxon>Terebrantia</taxon>
        <taxon>Thripoidea</taxon>
        <taxon>Thripidae</taxon>
        <taxon>Frankliniella</taxon>
    </lineage>
</organism>
<sequence>MSEANSQEIVEKLDRIVMNVNQRSFNPLLWPDWIYKRTQMYQEEIEFEGKVSKLIERIVHRKTTEINRSATWRQSAKLGCKDKKSLLDMLVERKLMGELDMTAEDILTETVTMFGTAIHTPPLTVSFILKVLSLRPDIQERVYTEICDVFHEEQKEWSYDDLSRLQYMDRVINETLRMFPVGPFILREVKKDMKIDNKHIPAGTILMLNIMGVHRSDRYHKDPLHFDPDRFLPERAGDIHPYSFLPFSSGPRNCIGQPLGWMMVKTLLVTTLRAFEIFPVADGVTDPSQFEINMDLMIHYVGGAKVRLVPRKASLLAAREANANDIYYTILCVL</sequence>
<name>A0AAE1LIN4_9NEOP</name>
<keyword evidence="10 13" id="KW-0408">Iron</keyword>
<dbReference type="InterPro" id="IPR036396">
    <property type="entry name" value="Cyt_P450_sf"/>
</dbReference>
<reference evidence="15" key="2">
    <citation type="journal article" date="2023" name="BMC Genomics">
        <title>Pest status, molecular evolution, and epigenetic factors derived from the genome assembly of Frankliniella fusca, a thysanopteran phytovirus vector.</title>
        <authorList>
            <person name="Catto M.A."/>
            <person name="Labadie P.E."/>
            <person name="Jacobson A.L."/>
            <person name="Kennedy G.G."/>
            <person name="Srinivasan R."/>
            <person name="Hunt B.G."/>
        </authorList>
    </citation>
    <scope>NUCLEOTIDE SEQUENCE</scope>
    <source>
        <strain evidence="15">PL_HMW_Pooled</strain>
    </source>
</reference>
<evidence type="ECO:0000256" key="1">
    <source>
        <dbReference type="ARBA" id="ARBA00001971"/>
    </source>
</evidence>
<comment type="similarity">
    <text evidence="4 14">Belongs to the cytochrome P450 family.</text>
</comment>
<dbReference type="PRINTS" id="PR00463">
    <property type="entry name" value="EP450I"/>
</dbReference>
<dbReference type="PRINTS" id="PR00385">
    <property type="entry name" value="P450"/>
</dbReference>